<feature type="signal peptide" evidence="1">
    <location>
        <begin position="1"/>
        <end position="22"/>
    </location>
</feature>
<dbReference type="OrthoDB" id="9965024at2"/>
<organism evidence="2 3">
    <name type="scientific">Paracidovorax avenae (strain ATCC 19860 / DSM 7227 / CCUG 15838 / JCM 20985 / LMG 2117 / NCPPB 1011)</name>
    <name type="common">Acidovorax avenae</name>
    <dbReference type="NCBI Taxonomy" id="643561"/>
    <lineage>
        <taxon>Bacteria</taxon>
        <taxon>Pseudomonadati</taxon>
        <taxon>Pseudomonadota</taxon>
        <taxon>Betaproteobacteria</taxon>
        <taxon>Burkholderiales</taxon>
        <taxon>Comamonadaceae</taxon>
        <taxon>Paracidovorax</taxon>
    </lineage>
</organism>
<dbReference type="KEGG" id="aaa:Acav_2746"/>
<name>F0Q371_PARA1</name>
<keyword evidence="3" id="KW-1185">Reference proteome</keyword>
<reference evidence="2" key="1">
    <citation type="submission" date="2011-02" db="EMBL/GenBank/DDBJ databases">
        <title>Complete sequence of Acidovorax avenae subsp. avenae ATCC 19860.</title>
        <authorList>
            <consortium name="US DOE Joint Genome Institute"/>
            <person name="Lucas S."/>
            <person name="Copeland A."/>
            <person name="Lapidus A."/>
            <person name="Cheng J.-F."/>
            <person name="Goodwin L."/>
            <person name="Pitluck S."/>
            <person name="Chertkov O."/>
            <person name="Held B."/>
            <person name="Detter J.C."/>
            <person name="Han C."/>
            <person name="Tapia R."/>
            <person name="Land M."/>
            <person name="Hauser L."/>
            <person name="Kyrpides N."/>
            <person name="Ivanova N."/>
            <person name="Ovchinnikova G."/>
            <person name="Pagani I."/>
            <person name="Gordon S."/>
            <person name="Woyke T."/>
        </authorList>
    </citation>
    <scope>NUCLEOTIDE SEQUENCE</scope>
    <source>
        <strain evidence="2">ATCC 19860</strain>
    </source>
</reference>
<evidence type="ECO:0000313" key="2">
    <source>
        <dbReference type="EMBL" id="ADX46655.1"/>
    </source>
</evidence>
<dbReference type="GeneID" id="34235484"/>
<dbReference type="RefSeq" id="WP_013595152.1">
    <property type="nucleotide sequence ID" value="NC_015138.1"/>
</dbReference>
<protein>
    <recommendedName>
        <fullName evidence="4">Lipoprotein</fullName>
    </recommendedName>
</protein>
<sequence length="205" mass="21625">MKPTRHPARRALRGMLASLPLAALPACDAPPAPSRFSIHLCGVPQRWEDTDTRWDTLYAAQLDGDDELVIALRIPAGHQAVPAATGVQFHLTASPGQLRPGQIASLAGTFRLAAESGADRTQRQPGTGSAVVFREPAPPWAVRTGELRISEVRTIPKDGQVSARAVATGSYRLDMAPDGAGAGVPSCTVRGTFEGAIFRLKAGTD</sequence>
<evidence type="ECO:0000256" key="1">
    <source>
        <dbReference type="SAM" id="SignalP"/>
    </source>
</evidence>
<dbReference type="HOGENOM" id="CLU_1335129_0_0_4"/>
<gene>
    <name evidence="2" type="ordered locus">Acav_2746</name>
</gene>
<dbReference type="Proteomes" id="UP000002482">
    <property type="component" value="Chromosome"/>
</dbReference>
<evidence type="ECO:0008006" key="4">
    <source>
        <dbReference type="Google" id="ProtNLM"/>
    </source>
</evidence>
<evidence type="ECO:0000313" key="3">
    <source>
        <dbReference type="Proteomes" id="UP000002482"/>
    </source>
</evidence>
<proteinExistence type="predicted"/>
<keyword evidence="1" id="KW-0732">Signal</keyword>
<dbReference type="EMBL" id="CP002521">
    <property type="protein sequence ID" value="ADX46655.1"/>
    <property type="molecule type" value="Genomic_DNA"/>
</dbReference>
<accession>F0Q371</accession>
<dbReference type="AlphaFoldDB" id="F0Q371"/>
<feature type="chain" id="PRO_5003254902" description="Lipoprotein" evidence="1">
    <location>
        <begin position="23"/>
        <end position="205"/>
    </location>
</feature>